<dbReference type="OMA" id="SRWHKDY"/>
<reference evidence="4" key="1">
    <citation type="journal article" date="2018" name="BMC Genomics">
        <title>Comparative genomics of the wheat fungal pathogen Pyrenophora tritici-repentis reveals chromosomal variations and genome plasticity.</title>
        <authorList>
            <person name="Moolhuijzen P."/>
            <person name="See P.T."/>
            <person name="Hane J.K."/>
            <person name="Shi G."/>
            <person name="Liu Z."/>
            <person name="Oliver R.P."/>
            <person name="Moffat C.S."/>
        </authorList>
    </citation>
    <scope>NUCLEOTIDE SEQUENCE [LARGE SCALE GENOMIC DNA]</scope>
    <source>
        <strain evidence="4">M4</strain>
    </source>
</reference>
<comment type="similarity">
    <text evidence="1">Belongs to the short-chain dehydrogenases/reductases (SDR) family.</text>
</comment>
<evidence type="ECO:0000256" key="2">
    <source>
        <dbReference type="ARBA" id="ARBA00022857"/>
    </source>
</evidence>
<dbReference type="CDD" id="cd05233">
    <property type="entry name" value="SDR_c"/>
    <property type="match status" value="1"/>
</dbReference>
<dbReference type="InterPro" id="IPR002347">
    <property type="entry name" value="SDR_fam"/>
</dbReference>
<comment type="caution">
    <text evidence="5">The sequence shown here is derived from an EMBL/GenBank/DDBJ whole genome shotgun (WGS) entry which is preliminary data.</text>
</comment>
<evidence type="ECO:0000313" key="5">
    <source>
        <dbReference type="EMBL" id="KAI1509685.1"/>
    </source>
</evidence>
<reference evidence="5" key="2">
    <citation type="submission" date="2021-05" db="EMBL/GenBank/DDBJ databases">
        <authorList>
            <person name="Moolhuijzen P.M."/>
            <person name="Moffat C.S."/>
        </authorList>
    </citation>
    <scope>NUCLEOTIDE SEQUENCE</scope>
    <source>
        <strain evidence="5">86-124</strain>
    </source>
</reference>
<dbReference type="Gene3D" id="3.40.50.720">
    <property type="entry name" value="NAD(P)-binding Rossmann-like Domain"/>
    <property type="match status" value="1"/>
</dbReference>
<evidence type="ECO:0000313" key="4">
    <source>
        <dbReference type="EMBL" id="KAF7565922.1"/>
    </source>
</evidence>
<dbReference type="GO" id="GO:0016616">
    <property type="term" value="F:oxidoreductase activity, acting on the CH-OH group of donors, NAD or NADP as acceptor"/>
    <property type="evidence" value="ECO:0007669"/>
    <property type="project" value="UniProtKB-ARBA"/>
</dbReference>
<evidence type="ECO:0000256" key="3">
    <source>
        <dbReference type="ARBA" id="ARBA00023002"/>
    </source>
</evidence>
<keyword evidence="6" id="KW-1185">Reference proteome</keyword>
<dbReference type="OrthoDB" id="5307821at2759"/>
<dbReference type="Proteomes" id="UP000245464">
    <property type="component" value="Chromosome 10"/>
</dbReference>
<dbReference type="InterPro" id="IPR036291">
    <property type="entry name" value="NAD(P)-bd_dom_sf"/>
</dbReference>
<reference evidence="5" key="3">
    <citation type="journal article" date="2022" name="bioRxiv">
        <title>A global pangenome for the wheat fungal pathogen Pyrenophora tritici-repentis and prediction of effector protein structural homology.</title>
        <authorList>
            <person name="Moolhuijzen P."/>
            <person name="See P.T."/>
            <person name="Shi G."/>
            <person name="Powell H.R."/>
            <person name="Cockram J."/>
            <person name="Jorgensen L.N."/>
            <person name="Benslimane H."/>
            <person name="Strelkov S.E."/>
            <person name="Turner J."/>
            <person name="Liu Z."/>
            <person name="Moffat C.S."/>
        </authorList>
    </citation>
    <scope>NUCLEOTIDE SEQUENCE</scope>
    <source>
        <strain evidence="5">86-124</strain>
    </source>
</reference>
<proteinExistence type="inferred from homology"/>
<keyword evidence="2" id="KW-0521">NADP</keyword>
<evidence type="ECO:0000256" key="1">
    <source>
        <dbReference type="ARBA" id="ARBA00006484"/>
    </source>
</evidence>
<dbReference type="PROSITE" id="PS00061">
    <property type="entry name" value="ADH_SHORT"/>
    <property type="match status" value="1"/>
</dbReference>
<evidence type="ECO:0000313" key="6">
    <source>
        <dbReference type="Proteomes" id="UP000249757"/>
    </source>
</evidence>
<accession>A0A2W1GFD1</accession>
<organism evidence="5 6">
    <name type="scientific">Pyrenophora tritici-repentis</name>
    <dbReference type="NCBI Taxonomy" id="45151"/>
    <lineage>
        <taxon>Eukaryota</taxon>
        <taxon>Fungi</taxon>
        <taxon>Dikarya</taxon>
        <taxon>Ascomycota</taxon>
        <taxon>Pezizomycotina</taxon>
        <taxon>Dothideomycetes</taxon>
        <taxon>Pleosporomycetidae</taxon>
        <taxon>Pleosporales</taxon>
        <taxon>Pleosporineae</taxon>
        <taxon>Pleosporaceae</taxon>
        <taxon>Pyrenophora</taxon>
    </lineage>
</organism>
<keyword evidence="3" id="KW-0560">Oxidoreductase</keyword>
<gene>
    <name evidence="5" type="ORF">Ptr86124_011271</name>
    <name evidence="4" type="ORF">PtrM4_053560</name>
</gene>
<dbReference type="Pfam" id="PF00106">
    <property type="entry name" value="adh_short"/>
    <property type="match status" value="1"/>
</dbReference>
<dbReference type="EMBL" id="NQIK02000010">
    <property type="protein sequence ID" value="KAF7565922.1"/>
    <property type="molecule type" value="Genomic_DNA"/>
</dbReference>
<dbReference type="PANTHER" id="PTHR43008">
    <property type="entry name" value="BENZIL REDUCTASE"/>
    <property type="match status" value="1"/>
</dbReference>
<dbReference type="SUPFAM" id="SSF51735">
    <property type="entry name" value="NAD(P)-binding Rossmann-fold domains"/>
    <property type="match status" value="1"/>
</dbReference>
<sequence>MSPFRPSAHALITGGASGIGHAVARLCLSHSMHVTLVDNSASALSHAQTTLQDLAKEKNATLSIICADVSSRSDWARIKQIVNGAQNVDFLMLNAGVGGGGSGNGTKTWGDSGYFDEVLGTNLGGVVEGLNVFVPGFLRDAGGKDGGADAGADREKVNKAIVVTGSKQGITNPPGNPAYNASKAAVKTLTEHLSWDFRGTGVGVHLLVPGWTFTGLAGNTPTNTTPKPDGAWSADQVAEYMYEKMQENKFYIVCPDGQVTEEMDRKRMLWSVGDVVEGRPPLSRWREEWKGEVERWMEG</sequence>
<protein>
    <submittedName>
        <fullName evidence="4">DltE, Short-chain dehydrogenase</fullName>
    </submittedName>
    <submittedName>
        <fullName evidence="5">Short chain dehydrogenase family protein</fullName>
    </submittedName>
</protein>
<dbReference type="AlphaFoldDB" id="A0A2W1GFD1"/>
<dbReference type="PANTHER" id="PTHR43008:SF7">
    <property type="entry name" value="SHORT CHAIN DEHYDROGENASE_REDUCTASE (AFU_ORTHOLOGUE AFUA_2G00830)"/>
    <property type="match status" value="1"/>
</dbReference>
<dbReference type="EMBL" id="NRDI02000019">
    <property type="protein sequence ID" value="KAI1509685.1"/>
    <property type="molecule type" value="Genomic_DNA"/>
</dbReference>
<reference evidence="6" key="4">
    <citation type="journal article" date="2022" name="Microb. Genom.">
        <title>A global pangenome for the wheat fungal pathogen Pyrenophora tritici-repentis and prediction of effector protein structural homology.</title>
        <authorList>
            <person name="Moolhuijzen P.M."/>
            <person name="See P.T."/>
            <person name="Shi G."/>
            <person name="Powell H.R."/>
            <person name="Cockram J."/>
            <person name="Jorgensen L.N."/>
            <person name="Benslimane H."/>
            <person name="Strelkov S.E."/>
            <person name="Turner J."/>
            <person name="Liu Z."/>
            <person name="Moffat C.S."/>
        </authorList>
    </citation>
    <scope>NUCLEOTIDE SEQUENCE [LARGE SCALE GENOMIC DNA]</scope>
</reference>
<name>A0A2W1GFD1_9PLEO</name>
<dbReference type="InterPro" id="IPR020904">
    <property type="entry name" value="Sc_DH/Rdtase_CS"/>
</dbReference>
<dbReference type="Proteomes" id="UP000249757">
    <property type="component" value="Unassembled WGS sequence"/>
</dbReference>
<dbReference type="GO" id="GO:0050664">
    <property type="term" value="F:oxidoreductase activity, acting on NAD(P)H, oxygen as acceptor"/>
    <property type="evidence" value="ECO:0007669"/>
    <property type="project" value="TreeGrafter"/>
</dbReference>
<dbReference type="PRINTS" id="PR00081">
    <property type="entry name" value="GDHRDH"/>
</dbReference>